<keyword evidence="4" id="KW-1185">Reference proteome</keyword>
<dbReference type="AlphaFoldDB" id="A0A8H7A9G7"/>
<gene>
    <name evidence="3" type="ORF">GJ744_004718</name>
</gene>
<accession>A0A8H7A9G7</accession>
<sequence>MAALHGNQHAPTQSFIARSPSVLTAYAPSRLCSVASRGDFCRPSESTGDKRRLRDDDNSTTSKASRCTYNSRYPSRTYGQQNRLVRNTPSIQRQDSFKAGTIIRGDHVEEAYKNGTTLMNKSIIQVPGHNPICKKARFFIVLAGHATSYICLPIFTHNGNGTRNKSRPEEFVSIRDHRATIEVQPQSAHEPLMTLEMSGMELKASSVVHLAYPTSRSYELPVEVIGRLTPTSTNRCIRLFKRYMPVEVSEVSERSPAAGTGVLINAGVSVFKAFTNLRFQEFAHLFANMSWSKVTCLTDRELGAKGIISLTDRQQILALFDQVAEAIMSGPGWTVSINKDTLANKVAVTNKLL</sequence>
<name>A0A8H7A9G7_9EURO</name>
<dbReference type="Gene3D" id="1.10.150.50">
    <property type="entry name" value="Transcription Factor, Ets-1"/>
    <property type="match status" value="1"/>
</dbReference>
<feature type="region of interest" description="Disordered" evidence="1">
    <location>
        <begin position="40"/>
        <end position="72"/>
    </location>
</feature>
<dbReference type="InterPro" id="IPR013761">
    <property type="entry name" value="SAM/pointed_sf"/>
</dbReference>
<dbReference type="Pfam" id="PF20233">
    <property type="entry name" value="DUF6590"/>
    <property type="match status" value="1"/>
</dbReference>
<evidence type="ECO:0000256" key="1">
    <source>
        <dbReference type="SAM" id="MobiDB-lite"/>
    </source>
</evidence>
<reference evidence="3" key="1">
    <citation type="submission" date="2020-02" db="EMBL/GenBank/DDBJ databases">
        <authorList>
            <person name="Palmer J.M."/>
        </authorList>
    </citation>
    <scope>NUCLEOTIDE SEQUENCE</scope>
    <source>
        <strain evidence="3">EPUS1.4</strain>
        <tissue evidence="3">Thallus</tissue>
    </source>
</reference>
<feature type="compositionally biased region" description="Polar residues" evidence="1">
    <location>
        <begin position="59"/>
        <end position="72"/>
    </location>
</feature>
<evidence type="ECO:0000313" key="4">
    <source>
        <dbReference type="Proteomes" id="UP000606974"/>
    </source>
</evidence>
<feature type="domain" description="DUF6590" evidence="2">
    <location>
        <begin position="95"/>
        <end position="235"/>
    </location>
</feature>
<evidence type="ECO:0000259" key="2">
    <source>
        <dbReference type="Pfam" id="PF20233"/>
    </source>
</evidence>
<feature type="compositionally biased region" description="Basic and acidic residues" evidence="1">
    <location>
        <begin position="40"/>
        <end position="57"/>
    </location>
</feature>
<proteinExistence type="predicted"/>
<dbReference type="Proteomes" id="UP000606974">
    <property type="component" value="Unassembled WGS sequence"/>
</dbReference>
<dbReference type="OrthoDB" id="3438983at2759"/>
<evidence type="ECO:0000313" key="3">
    <source>
        <dbReference type="EMBL" id="KAF7503011.1"/>
    </source>
</evidence>
<organism evidence="3 4">
    <name type="scientific">Endocarpon pusillum</name>
    <dbReference type="NCBI Taxonomy" id="364733"/>
    <lineage>
        <taxon>Eukaryota</taxon>
        <taxon>Fungi</taxon>
        <taxon>Dikarya</taxon>
        <taxon>Ascomycota</taxon>
        <taxon>Pezizomycotina</taxon>
        <taxon>Eurotiomycetes</taxon>
        <taxon>Chaetothyriomycetidae</taxon>
        <taxon>Verrucariales</taxon>
        <taxon>Verrucariaceae</taxon>
        <taxon>Endocarpon</taxon>
    </lineage>
</organism>
<dbReference type="EMBL" id="JAACFV010000202">
    <property type="protein sequence ID" value="KAF7503011.1"/>
    <property type="molecule type" value="Genomic_DNA"/>
</dbReference>
<dbReference type="InterPro" id="IPR046497">
    <property type="entry name" value="DUF6590"/>
</dbReference>
<protein>
    <recommendedName>
        <fullName evidence="2">DUF6590 domain-containing protein</fullName>
    </recommendedName>
</protein>
<comment type="caution">
    <text evidence="3">The sequence shown here is derived from an EMBL/GenBank/DDBJ whole genome shotgun (WGS) entry which is preliminary data.</text>
</comment>